<organism evidence="2 3">
    <name type="scientific">Coleophoma cylindrospora</name>
    <dbReference type="NCBI Taxonomy" id="1849047"/>
    <lineage>
        <taxon>Eukaryota</taxon>
        <taxon>Fungi</taxon>
        <taxon>Dikarya</taxon>
        <taxon>Ascomycota</taxon>
        <taxon>Pezizomycotina</taxon>
        <taxon>Leotiomycetes</taxon>
        <taxon>Helotiales</taxon>
        <taxon>Dermateaceae</taxon>
        <taxon>Coleophoma</taxon>
    </lineage>
</organism>
<comment type="caution">
    <text evidence="2">The sequence shown here is derived from an EMBL/GenBank/DDBJ whole genome shotgun (WGS) entry which is preliminary data.</text>
</comment>
<proteinExistence type="predicted"/>
<dbReference type="Proteomes" id="UP000256645">
    <property type="component" value="Unassembled WGS sequence"/>
</dbReference>
<reference evidence="2 3" key="1">
    <citation type="journal article" date="2018" name="IMA Fungus">
        <title>IMA Genome-F 9: Draft genome sequence of Annulohypoxylon stygium, Aspergillus mulundensis, Berkeleyomyces basicola (syn. Thielaviopsis basicola), Ceratocystis smalleyi, two Cercospora beticola strains, Coleophoma cylindrospora, Fusarium fracticaudum, Phialophora cf. hyalina, and Morchella septimelata.</title>
        <authorList>
            <person name="Wingfield B.D."/>
            <person name="Bills G.F."/>
            <person name="Dong Y."/>
            <person name="Huang W."/>
            <person name="Nel W.J."/>
            <person name="Swalarsk-Parry B.S."/>
            <person name="Vaghefi N."/>
            <person name="Wilken P.M."/>
            <person name="An Z."/>
            <person name="de Beer Z.W."/>
            <person name="De Vos L."/>
            <person name="Chen L."/>
            <person name="Duong T.A."/>
            <person name="Gao Y."/>
            <person name="Hammerbacher A."/>
            <person name="Kikkert J.R."/>
            <person name="Li Y."/>
            <person name="Li H."/>
            <person name="Li K."/>
            <person name="Li Q."/>
            <person name="Liu X."/>
            <person name="Ma X."/>
            <person name="Naidoo K."/>
            <person name="Pethybridge S.J."/>
            <person name="Sun J."/>
            <person name="Steenkamp E.T."/>
            <person name="van der Nest M.A."/>
            <person name="van Wyk S."/>
            <person name="Wingfield M.J."/>
            <person name="Xiong C."/>
            <person name="Yue Q."/>
            <person name="Zhang X."/>
        </authorList>
    </citation>
    <scope>NUCLEOTIDE SEQUENCE [LARGE SCALE GENOMIC DNA]</scope>
    <source>
        <strain evidence="2 3">BP6252</strain>
    </source>
</reference>
<dbReference type="EMBL" id="PDLM01000001">
    <property type="protein sequence ID" value="RDW88500.1"/>
    <property type="molecule type" value="Genomic_DNA"/>
</dbReference>
<accession>A0A3D8SQA7</accession>
<protein>
    <submittedName>
        <fullName evidence="2">Uncharacterized protein</fullName>
    </submittedName>
</protein>
<evidence type="ECO:0000256" key="1">
    <source>
        <dbReference type="SAM" id="MobiDB-lite"/>
    </source>
</evidence>
<dbReference type="AlphaFoldDB" id="A0A3D8SQA7"/>
<evidence type="ECO:0000313" key="2">
    <source>
        <dbReference type="EMBL" id="RDW88500.1"/>
    </source>
</evidence>
<gene>
    <name evidence="2" type="ORF">BP6252_00532</name>
</gene>
<feature type="region of interest" description="Disordered" evidence="1">
    <location>
        <begin position="106"/>
        <end position="145"/>
    </location>
</feature>
<keyword evidence="3" id="KW-1185">Reference proteome</keyword>
<name>A0A3D8SQA7_9HELO</name>
<evidence type="ECO:0000313" key="3">
    <source>
        <dbReference type="Proteomes" id="UP000256645"/>
    </source>
</evidence>
<feature type="compositionally biased region" description="Low complexity" evidence="1">
    <location>
        <begin position="136"/>
        <end position="145"/>
    </location>
</feature>
<sequence>MPEFDAEDLKGKLCDLKERFPQEEGEDKLILFRLDLFRHYTRPPPKSPSVSIGDINSLVSEDTLSTASSDDLFSLRVKDPSLTPDLVVQVVYVSAYLSYPEPAIETEAELSHEEGPSDDESCQRPRKRQRTIEGTSSPSSRSSMR</sequence>